<protein>
    <submittedName>
        <fullName evidence="1">Uncharacterized protein</fullName>
    </submittedName>
</protein>
<accession>A0A8X6MCA9</accession>
<organism evidence="1 2">
    <name type="scientific">Nephila pilipes</name>
    <name type="common">Giant wood spider</name>
    <name type="synonym">Nephila maculata</name>
    <dbReference type="NCBI Taxonomy" id="299642"/>
    <lineage>
        <taxon>Eukaryota</taxon>
        <taxon>Metazoa</taxon>
        <taxon>Ecdysozoa</taxon>
        <taxon>Arthropoda</taxon>
        <taxon>Chelicerata</taxon>
        <taxon>Arachnida</taxon>
        <taxon>Araneae</taxon>
        <taxon>Araneomorphae</taxon>
        <taxon>Entelegynae</taxon>
        <taxon>Araneoidea</taxon>
        <taxon>Nephilidae</taxon>
        <taxon>Nephila</taxon>
    </lineage>
</organism>
<evidence type="ECO:0000313" key="1">
    <source>
        <dbReference type="EMBL" id="GFS43709.1"/>
    </source>
</evidence>
<keyword evidence="2" id="KW-1185">Reference proteome</keyword>
<dbReference type="AlphaFoldDB" id="A0A8X6MCA9"/>
<reference evidence="1" key="1">
    <citation type="submission" date="2020-08" db="EMBL/GenBank/DDBJ databases">
        <title>Multicomponent nature underlies the extraordinary mechanical properties of spider dragline silk.</title>
        <authorList>
            <person name="Kono N."/>
            <person name="Nakamura H."/>
            <person name="Mori M."/>
            <person name="Yoshida Y."/>
            <person name="Ohtoshi R."/>
            <person name="Malay A.D."/>
            <person name="Moran D.A.P."/>
            <person name="Tomita M."/>
            <person name="Numata K."/>
            <person name="Arakawa K."/>
        </authorList>
    </citation>
    <scope>NUCLEOTIDE SEQUENCE</scope>
</reference>
<dbReference type="Proteomes" id="UP000887013">
    <property type="component" value="Unassembled WGS sequence"/>
</dbReference>
<name>A0A8X6MCA9_NEPPI</name>
<dbReference type="EMBL" id="BMAW01090222">
    <property type="protein sequence ID" value="GFS43709.1"/>
    <property type="molecule type" value="Genomic_DNA"/>
</dbReference>
<gene>
    <name evidence="1" type="ORF">NPIL_422021</name>
</gene>
<proteinExistence type="predicted"/>
<sequence length="79" mass="8855">MCRNEVQKWLSRHCFQMLSAQVPGLKTRNSPKPSVDLQLIGSQTLQRLHPYLETRSELNLPILSQHSALPSESAGSKAD</sequence>
<comment type="caution">
    <text evidence="1">The sequence shown here is derived from an EMBL/GenBank/DDBJ whole genome shotgun (WGS) entry which is preliminary data.</text>
</comment>
<evidence type="ECO:0000313" key="2">
    <source>
        <dbReference type="Proteomes" id="UP000887013"/>
    </source>
</evidence>